<proteinExistence type="predicted"/>
<feature type="compositionally biased region" description="Polar residues" evidence="4">
    <location>
        <begin position="224"/>
        <end position="236"/>
    </location>
</feature>
<dbReference type="VEuPathDB" id="VectorBase:RSAN_025782"/>
<dbReference type="Gene3D" id="3.50.50.60">
    <property type="entry name" value="FAD/NAD(P)-binding domain"/>
    <property type="match status" value="3"/>
</dbReference>
<evidence type="ECO:0000259" key="5">
    <source>
        <dbReference type="Pfam" id="PF07992"/>
    </source>
</evidence>
<feature type="domain" description="FAD/NAD(P)-binding" evidence="5">
    <location>
        <begin position="313"/>
        <end position="395"/>
    </location>
</feature>
<evidence type="ECO:0000256" key="2">
    <source>
        <dbReference type="ARBA" id="ARBA00022630"/>
    </source>
</evidence>
<dbReference type="GO" id="GO:0016491">
    <property type="term" value="F:oxidoreductase activity"/>
    <property type="evidence" value="ECO:0007669"/>
    <property type="project" value="InterPro"/>
</dbReference>
<dbReference type="EMBL" id="JABSTV010001249">
    <property type="protein sequence ID" value="KAH7962209.1"/>
    <property type="molecule type" value="Genomic_DNA"/>
</dbReference>
<feature type="region of interest" description="Disordered" evidence="4">
    <location>
        <begin position="224"/>
        <end position="262"/>
    </location>
</feature>
<evidence type="ECO:0000313" key="6">
    <source>
        <dbReference type="EMBL" id="KAH7962209.1"/>
    </source>
</evidence>
<gene>
    <name evidence="6" type="ORF">HPB52_014911</name>
</gene>
<protein>
    <recommendedName>
        <fullName evidence="5">FAD/NAD(P)-binding domain-containing protein</fullName>
    </recommendedName>
</protein>
<keyword evidence="7" id="KW-1185">Reference proteome</keyword>
<dbReference type="SUPFAM" id="SSF51905">
    <property type="entry name" value="FAD/NAD(P)-binding domain"/>
    <property type="match status" value="1"/>
</dbReference>
<accession>A0A9D4Q0H0</accession>
<dbReference type="Pfam" id="PF07992">
    <property type="entry name" value="Pyr_redox_2"/>
    <property type="match status" value="2"/>
</dbReference>
<reference evidence="6" key="1">
    <citation type="journal article" date="2020" name="Cell">
        <title>Large-Scale Comparative Analyses of Tick Genomes Elucidate Their Genetic Diversity and Vector Capacities.</title>
        <authorList>
            <consortium name="Tick Genome and Microbiome Consortium (TIGMIC)"/>
            <person name="Jia N."/>
            <person name="Wang J."/>
            <person name="Shi W."/>
            <person name="Du L."/>
            <person name="Sun Y."/>
            <person name="Zhan W."/>
            <person name="Jiang J.F."/>
            <person name="Wang Q."/>
            <person name="Zhang B."/>
            <person name="Ji P."/>
            <person name="Bell-Sakyi L."/>
            <person name="Cui X.M."/>
            <person name="Yuan T.T."/>
            <person name="Jiang B.G."/>
            <person name="Yang W.F."/>
            <person name="Lam T.T."/>
            <person name="Chang Q.C."/>
            <person name="Ding S.J."/>
            <person name="Wang X.J."/>
            <person name="Zhu J.G."/>
            <person name="Ruan X.D."/>
            <person name="Zhao L."/>
            <person name="Wei J.T."/>
            <person name="Ye R.Z."/>
            <person name="Que T.C."/>
            <person name="Du C.H."/>
            <person name="Zhou Y.H."/>
            <person name="Cheng J.X."/>
            <person name="Dai P.F."/>
            <person name="Guo W.B."/>
            <person name="Han X.H."/>
            <person name="Huang E.J."/>
            <person name="Li L.F."/>
            <person name="Wei W."/>
            <person name="Gao Y.C."/>
            <person name="Liu J.Z."/>
            <person name="Shao H.Z."/>
            <person name="Wang X."/>
            <person name="Wang C.C."/>
            <person name="Yang T.C."/>
            <person name="Huo Q.B."/>
            <person name="Li W."/>
            <person name="Chen H.Y."/>
            <person name="Chen S.E."/>
            <person name="Zhou L.G."/>
            <person name="Ni X.B."/>
            <person name="Tian J.H."/>
            <person name="Sheng Y."/>
            <person name="Liu T."/>
            <person name="Pan Y.S."/>
            <person name="Xia L.Y."/>
            <person name="Li J."/>
            <person name="Zhao F."/>
            <person name="Cao W.C."/>
        </authorList>
    </citation>
    <scope>NUCLEOTIDE SEQUENCE</scope>
    <source>
        <strain evidence="6">Rsan-2018</strain>
    </source>
</reference>
<dbReference type="AlphaFoldDB" id="A0A9D4Q0H0"/>
<dbReference type="PRINTS" id="PR00368">
    <property type="entry name" value="FADPNR"/>
</dbReference>
<comment type="cofactor">
    <cofactor evidence="1">
        <name>FAD</name>
        <dbReference type="ChEBI" id="CHEBI:57692"/>
    </cofactor>
</comment>
<keyword evidence="2" id="KW-0285">Flavoprotein</keyword>
<evidence type="ECO:0000313" key="7">
    <source>
        <dbReference type="Proteomes" id="UP000821837"/>
    </source>
</evidence>
<reference evidence="6" key="2">
    <citation type="submission" date="2021-09" db="EMBL/GenBank/DDBJ databases">
        <authorList>
            <person name="Jia N."/>
            <person name="Wang J."/>
            <person name="Shi W."/>
            <person name="Du L."/>
            <person name="Sun Y."/>
            <person name="Zhan W."/>
            <person name="Jiang J."/>
            <person name="Wang Q."/>
            <person name="Zhang B."/>
            <person name="Ji P."/>
            <person name="Sakyi L.B."/>
            <person name="Cui X."/>
            <person name="Yuan T."/>
            <person name="Jiang B."/>
            <person name="Yang W."/>
            <person name="Lam T.T.-Y."/>
            <person name="Chang Q."/>
            <person name="Ding S."/>
            <person name="Wang X."/>
            <person name="Zhu J."/>
            <person name="Ruan X."/>
            <person name="Zhao L."/>
            <person name="Wei J."/>
            <person name="Que T."/>
            <person name="Du C."/>
            <person name="Cheng J."/>
            <person name="Dai P."/>
            <person name="Han X."/>
            <person name="Huang E."/>
            <person name="Gao Y."/>
            <person name="Liu J."/>
            <person name="Shao H."/>
            <person name="Ye R."/>
            <person name="Li L."/>
            <person name="Wei W."/>
            <person name="Wang X."/>
            <person name="Wang C."/>
            <person name="Huo Q."/>
            <person name="Li W."/>
            <person name="Guo W."/>
            <person name="Chen H."/>
            <person name="Chen S."/>
            <person name="Zhou L."/>
            <person name="Zhou L."/>
            <person name="Ni X."/>
            <person name="Tian J."/>
            <person name="Zhou Y."/>
            <person name="Sheng Y."/>
            <person name="Liu T."/>
            <person name="Pan Y."/>
            <person name="Xia L."/>
            <person name="Li J."/>
            <person name="Zhao F."/>
            <person name="Cao W."/>
        </authorList>
    </citation>
    <scope>NUCLEOTIDE SEQUENCE</scope>
    <source>
        <strain evidence="6">Rsan-2018</strain>
        <tissue evidence="6">Larvae</tissue>
    </source>
</reference>
<evidence type="ECO:0000256" key="1">
    <source>
        <dbReference type="ARBA" id="ARBA00001974"/>
    </source>
</evidence>
<organism evidence="6 7">
    <name type="scientific">Rhipicephalus sanguineus</name>
    <name type="common">Brown dog tick</name>
    <name type="synonym">Ixodes sanguineus</name>
    <dbReference type="NCBI Taxonomy" id="34632"/>
    <lineage>
        <taxon>Eukaryota</taxon>
        <taxon>Metazoa</taxon>
        <taxon>Ecdysozoa</taxon>
        <taxon>Arthropoda</taxon>
        <taxon>Chelicerata</taxon>
        <taxon>Arachnida</taxon>
        <taxon>Acari</taxon>
        <taxon>Parasitiformes</taxon>
        <taxon>Ixodida</taxon>
        <taxon>Ixodoidea</taxon>
        <taxon>Ixodidae</taxon>
        <taxon>Rhipicephalinae</taxon>
        <taxon>Rhipicephalus</taxon>
        <taxon>Rhipicephalus</taxon>
    </lineage>
</organism>
<keyword evidence="3" id="KW-0274">FAD</keyword>
<dbReference type="SUPFAM" id="SSF51735">
    <property type="entry name" value="NAD(P)-binding Rossmann-fold domains"/>
    <property type="match status" value="1"/>
</dbReference>
<dbReference type="Proteomes" id="UP000821837">
    <property type="component" value="Chromosome 3"/>
</dbReference>
<dbReference type="InterPro" id="IPR036291">
    <property type="entry name" value="NAD(P)-bd_dom_sf"/>
</dbReference>
<dbReference type="InterPro" id="IPR050260">
    <property type="entry name" value="FAD-bd_OxRdtase"/>
</dbReference>
<sequence length="512" mass="55345">MEVATSTSDVTTPGEISNLKSAFVVIGGGIAGVSCAEQLAVHSPMESILLITASPIVKAATNVVKLRRVMESFDIEERSMSYLEQQYSNISVLQDVLISLDASSRARVYILQNAFLKSGRVISYGMICLCIGARPQVKITFSSLELNMTNKIFLVSLQMLQNRLGSARLVAVIGNGGIATELVHEIRGCQVLWAVRENSIGATFFDPGAAQFFLPHLSSEGTQSSAKAEQDTTASGGDSECYSHVNQDPLPPGSALGPDWAKGRSLEGGSQKNVHIEYSCEVRMLLTPAEFEQKGLVDSSCDFKCGSNWPVYVLLTNDKCFGVDLIVSATGVTPNADTISAPQLDVATDGGIVVDRQMRSSLAGVYAAGDVCTAGWEPAELWFQRRLWTQARQMGHWAGTCMAAHWSGSPDPLADARFDLFSHVTRFFGYRVVLLGVFNGQGLAGCSALVRVNPGQEYIKLLLYDGRLKGAVLIGDTDLEETCENLLLDQLDLGPLANHLLDPEVDIEDFFD</sequence>
<evidence type="ECO:0000256" key="4">
    <source>
        <dbReference type="SAM" id="MobiDB-lite"/>
    </source>
</evidence>
<dbReference type="InterPro" id="IPR023753">
    <property type="entry name" value="FAD/NAD-binding_dom"/>
</dbReference>
<feature type="domain" description="FAD/NAD(P)-binding" evidence="5">
    <location>
        <begin position="23"/>
        <end position="225"/>
    </location>
</feature>
<dbReference type="PRINTS" id="PR00411">
    <property type="entry name" value="PNDRDTASEI"/>
</dbReference>
<evidence type="ECO:0000256" key="3">
    <source>
        <dbReference type="ARBA" id="ARBA00022827"/>
    </source>
</evidence>
<name>A0A9D4Q0H0_RHISA</name>
<dbReference type="InterPro" id="IPR036188">
    <property type="entry name" value="FAD/NAD-bd_sf"/>
</dbReference>
<dbReference type="PANTHER" id="PTHR43429">
    <property type="entry name" value="PYRIDINE NUCLEOTIDE-DISULFIDE OXIDOREDUCTASE DOMAIN-CONTAINING"/>
    <property type="match status" value="1"/>
</dbReference>
<comment type="caution">
    <text evidence="6">The sequence shown here is derived from an EMBL/GenBank/DDBJ whole genome shotgun (WGS) entry which is preliminary data.</text>
</comment>
<dbReference type="PANTHER" id="PTHR43429:SF2">
    <property type="entry name" value="PYRIDINE NUCLEOTIDE-DISULFIDE OXIDOREDUCTASE DOMAIN-CONTAINING PROTEIN 1"/>
    <property type="match status" value="1"/>
</dbReference>